<sequence length="165" mass="18914">MLEKKRREVLRLYGLTDRWLAAELQRQVKLLRVAFPRYRPWERVYDSVFLWHFVPEVARRLGARSFTANERTDRWVVTMSDRELRCAFGQVLANLSPELSDSALPGSILANDVEDGNPVVFGLDRICVPVDMEGDLIARRLRAIAGARKVDCNGVWTPEMIRASA</sequence>
<dbReference type="Proteomes" id="UP000068016">
    <property type="component" value="Unassembled WGS sequence"/>
</dbReference>
<keyword evidence="3" id="KW-1185">Reference proteome</keyword>
<reference evidence="3 4" key="1">
    <citation type="submission" date="2015-11" db="EMBL/GenBank/DDBJ databases">
        <title>Expanding the genomic diversity of Burkholderia species for the development of highly accurate diagnostics.</title>
        <authorList>
            <person name="Sahl J."/>
            <person name="Keim P."/>
            <person name="Wagner D."/>
        </authorList>
    </citation>
    <scope>NUCLEOTIDE SEQUENCE [LARGE SCALE GENOMIC DNA]</scope>
    <source>
        <strain evidence="1 3">MSMB1301WGS</strain>
        <strain evidence="2 4">MSMB793WGS</strain>
    </source>
</reference>
<dbReference type="EMBL" id="LPLZ01000074">
    <property type="protein sequence ID" value="KWN06344.1"/>
    <property type="molecule type" value="Genomic_DNA"/>
</dbReference>
<dbReference type="Proteomes" id="UP000062317">
    <property type="component" value="Unassembled WGS sequence"/>
</dbReference>
<dbReference type="EMBL" id="LPEQ01000113">
    <property type="protein sequence ID" value="KVV40833.1"/>
    <property type="molecule type" value="Genomic_DNA"/>
</dbReference>
<dbReference type="AlphaFoldDB" id="A0A119VEC0"/>
<name>A0A119VEC0_9BURK</name>
<evidence type="ECO:0000313" key="2">
    <source>
        <dbReference type="EMBL" id="KWN06344.1"/>
    </source>
</evidence>
<comment type="caution">
    <text evidence="2">The sequence shown here is derived from an EMBL/GenBank/DDBJ whole genome shotgun (WGS) entry which is preliminary data.</text>
</comment>
<evidence type="ECO:0000313" key="3">
    <source>
        <dbReference type="Proteomes" id="UP000062317"/>
    </source>
</evidence>
<organism evidence="2 4">
    <name type="scientific">Burkholderia territorii</name>
    <dbReference type="NCBI Taxonomy" id="1503055"/>
    <lineage>
        <taxon>Bacteria</taxon>
        <taxon>Pseudomonadati</taxon>
        <taxon>Pseudomonadota</taxon>
        <taxon>Betaproteobacteria</taxon>
        <taxon>Burkholderiales</taxon>
        <taxon>Burkholderiaceae</taxon>
        <taxon>Burkholderia</taxon>
        <taxon>Burkholderia cepacia complex</taxon>
    </lineage>
</organism>
<accession>A0A119VEC0</accession>
<evidence type="ECO:0000313" key="4">
    <source>
        <dbReference type="Proteomes" id="UP000068016"/>
    </source>
</evidence>
<dbReference type="RefSeq" id="WP_060108157.1">
    <property type="nucleotide sequence ID" value="NZ_LPEQ01000113.1"/>
</dbReference>
<evidence type="ECO:0000313" key="1">
    <source>
        <dbReference type="EMBL" id="KVV40833.1"/>
    </source>
</evidence>
<proteinExistence type="predicted"/>
<protein>
    <submittedName>
        <fullName evidence="2">Uncharacterized protein</fullName>
    </submittedName>
</protein>
<gene>
    <name evidence="1" type="ORF">WT27_12965</name>
    <name evidence="2" type="ORF">WT83_27050</name>
</gene>